<dbReference type="Proteomes" id="UP000799778">
    <property type="component" value="Unassembled WGS sequence"/>
</dbReference>
<dbReference type="Gene3D" id="3.40.718.10">
    <property type="entry name" value="Isopropylmalate Dehydrogenase"/>
    <property type="match status" value="1"/>
</dbReference>
<keyword evidence="4" id="KW-1185">Reference proteome</keyword>
<dbReference type="InterPro" id="IPR024084">
    <property type="entry name" value="IsoPropMal-DH-like_dom"/>
</dbReference>
<dbReference type="PANTHER" id="PTHR43275">
    <property type="entry name" value="D-MALATE DEHYDROGENASE [DECARBOXYLATING]"/>
    <property type="match status" value="1"/>
</dbReference>
<dbReference type="GO" id="GO:0016616">
    <property type="term" value="F:oxidoreductase activity, acting on the CH-OH group of donors, NAD or NADP as acceptor"/>
    <property type="evidence" value="ECO:0007669"/>
    <property type="project" value="InterPro"/>
</dbReference>
<evidence type="ECO:0000313" key="4">
    <source>
        <dbReference type="Proteomes" id="UP000799778"/>
    </source>
</evidence>
<dbReference type="Pfam" id="PF00180">
    <property type="entry name" value="Iso_dh"/>
    <property type="match status" value="1"/>
</dbReference>
<dbReference type="GeneID" id="54280514"/>
<feature type="domain" description="Isopropylmalate dehydrogenase-like" evidence="2">
    <location>
        <begin position="9"/>
        <end position="351"/>
    </location>
</feature>
<dbReference type="EMBL" id="ML978066">
    <property type="protein sequence ID" value="KAF2022412.1"/>
    <property type="molecule type" value="Genomic_DNA"/>
</dbReference>
<evidence type="ECO:0000259" key="2">
    <source>
        <dbReference type="SMART" id="SM01329"/>
    </source>
</evidence>
<proteinExistence type="inferred from homology"/>
<gene>
    <name evidence="3" type="ORF">BU24DRAFT_338131</name>
</gene>
<dbReference type="OrthoDB" id="10261637at2759"/>
<organism evidence="3 4">
    <name type="scientific">Aaosphaeria arxii CBS 175.79</name>
    <dbReference type="NCBI Taxonomy" id="1450172"/>
    <lineage>
        <taxon>Eukaryota</taxon>
        <taxon>Fungi</taxon>
        <taxon>Dikarya</taxon>
        <taxon>Ascomycota</taxon>
        <taxon>Pezizomycotina</taxon>
        <taxon>Dothideomycetes</taxon>
        <taxon>Pleosporomycetidae</taxon>
        <taxon>Pleosporales</taxon>
        <taxon>Pleosporales incertae sedis</taxon>
        <taxon>Aaosphaeria</taxon>
    </lineage>
</organism>
<dbReference type="PANTHER" id="PTHR43275:SF2">
    <property type="entry name" value="DEHYDROGENASE, PUTATIVE (AFU_ORTHOLOGUE AFUA_1G04150)-RELATED"/>
    <property type="match status" value="1"/>
</dbReference>
<dbReference type="AlphaFoldDB" id="A0A6A5YA13"/>
<accession>A0A6A5YA13</accession>
<evidence type="ECO:0000313" key="3">
    <source>
        <dbReference type="EMBL" id="KAF2022412.1"/>
    </source>
</evidence>
<dbReference type="GO" id="GO:0051287">
    <property type="term" value="F:NAD binding"/>
    <property type="evidence" value="ECO:0007669"/>
    <property type="project" value="InterPro"/>
</dbReference>
<evidence type="ECO:0000256" key="1">
    <source>
        <dbReference type="ARBA" id="ARBA00007769"/>
    </source>
</evidence>
<name>A0A6A5YA13_9PLEO</name>
<dbReference type="InterPro" id="IPR050501">
    <property type="entry name" value="ICDH/IPMDH"/>
</dbReference>
<dbReference type="InterPro" id="IPR011829">
    <property type="entry name" value="TTC_DH"/>
</dbReference>
<dbReference type="SUPFAM" id="SSF53659">
    <property type="entry name" value="Isocitrate/Isopropylmalate dehydrogenase-like"/>
    <property type="match status" value="1"/>
</dbReference>
<dbReference type="SMART" id="SM01329">
    <property type="entry name" value="Iso_dh"/>
    <property type="match status" value="1"/>
</dbReference>
<protein>
    <submittedName>
        <fullName evidence="3">Isocitrate/isopropylmalate dehydrogenase</fullName>
    </submittedName>
</protein>
<sequence length="359" mass="39250">MAAALRTHRIACIPGDGIGPEVIGATLKVLETLERSLKTFKLDFTQLPWGSDYYRSQGRYMPTDGIQLLKQHDAILFGAVGDKDVPDHISLWELLLAIRGQMQLYVNVRPVRTLPGIQPLIATPVKPIDWVIIRENSEGEYAGQGGRTHVGQPWECATEVAIYTRHGVGRIMRFAFETALSRPQKSLIVVTKSNAMRNGMVLWDEIATEISKDYPSVTMEKMLVDAMTVRMVKNPHTIDTIVGTNLQMDILSDLAAALAGSIGIASSSNIDPSRQSPSFFEPVHGSAFDITGKGVANPLGAIWSATEMLRWLKEDDAADRLMSAIEKVCEGNILTRDLGGHAGTLDVADAISKELSQSI</sequence>
<dbReference type="NCBIfam" id="TIGR02089">
    <property type="entry name" value="TTC"/>
    <property type="match status" value="1"/>
</dbReference>
<dbReference type="RefSeq" id="XP_033390751.1">
    <property type="nucleotide sequence ID" value="XM_033523117.1"/>
</dbReference>
<comment type="similarity">
    <text evidence="1">Belongs to the isocitrate and isopropylmalate dehydrogenases family.</text>
</comment>
<reference evidence="3" key="1">
    <citation type="journal article" date="2020" name="Stud. Mycol.">
        <title>101 Dothideomycetes genomes: a test case for predicting lifestyles and emergence of pathogens.</title>
        <authorList>
            <person name="Haridas S."/>
            <person name="Albert R."/>
            <person name="Binder M."/>
            <person name="Bloem J."/>
            <person name="Labutti K."/>
            <person name="Salamov A."/>
            <person name="Andreopoulos B."/>
            <person name="Baker S."/>
            <person name="Barry K."/>
            <person name="Bills G."/>
            <person name="Bluhm B."/>
            <person name="Cannon C."/>
            <person name="Castanera R."/>
            <person name="Culley D."/>
            <person name="Daum C."/>
            <person name="Ezra D."/>
            <person name="Gonzalez J."/>
            <person name="Henrissat B."/>
            <person name="Kuo A."/>
            <person name="Liang C."/>
            <person name="Lipzen A."/>
            <person name="Lutzoni F."/>
            <person name="Magnuson J."/>
            <person name="Mondo S."/>
            <person name="Nolan M."/>
            <person name="Ohm R."/>
            <person name="Pangilinan J."/>
            <person name="Park H.-J."/>
            <person name="Ramirez L."/>
            <person name="Alfaro M."/>
            <person name="Sun H."/>
            <person name="Tritt A."/>
            <person name="Yoshinaga Y."/>
            <person name="Zwiers L.-H."/>
            <person name="Turgeon B."/>
            <person name="Goodwin S."/>
            <person name="Spatafora J."/>
            <person name="Crous P."/>
            <person name="Grigoriev I."/>
        </authorList>
    </citation>
    <scope>NUCLEOTIDE SEQUENCE</scope>
    <source>
        <strain evidence="3">CBS 175.79</strain>
    </source>
</reference>